<name>A0ABY1Q7A0_9BURK</name>
<gene>
    <name evidence="2" type="ORF">SAMN06295970_107173</name>
</gene>
<dbReference type="InterPro" id="IPR002035">
    <property type="entry name" value="VWF_A"/>
</dbReference>
<evidence type="ECO:0000313" key="2">
    <source>
        <dbReference type="EMBL" id="SMP61594.1"/>
    </source>
</evidence>
<dbReference type="Pfam" id="PF13519">
    <property type="entry name" value="VWA_2"/>
    <property type="match status" value="1"/>
</dbReference>
<sequence length="298" mass="32592">MRGWTRDWLLLLATLLLVLAALLPPVAMERHVFSHLLVFDITQSMNVADQSIDGASLTRLAWSKRMATQALADLPCGSRLGLSVFASRRTLMVLAPVEICANYDELEQAISQVDSRMAWTQASVIARGLYTAIEAAAELPQPPSLLFISDGHSAPPVDEENAPEFSAPRTPVRGVVMGVGSLMPQPIPRSDSSGRFIGWWEADDVVQRNRSEDGPDSQEQLSALHERHLQALARVTGLSYARIDSAAAFRRASQDPALAQTLRVPTDVRWVPALAAALLLIAFFLPRRAAVSLDRVQI</sequence>
<dbReference type="EMBL" id="FXUL01000007">
    <property type="protein sequence ID" value="SMP61594.1"/>
    <property type="molecule type" value="Genomic_DNA"/>
</dbReference>
<proteinExistence type="predicted"/>
<protein>
    <submittedName>
        <fullName evidence="2">MxaL protein</fullName>
    </submittedName>
</protein>
<organism evidence="2 3">
    <name type="scientific">Noviherbaspirillum suwonense</name>
    <dbReference type="NCBI Taxonomy" id="1224511"/>
    <lineage>
        <taxon>Bacteria</taxon>
        <taxon>Pseudomonadati</taxon>
        <taxon>Pseudomonadota</taxon>
        <taxon>Betaproteobacteria</taxon>
        <taxon>Burkholderiales</taxon>
        <taxon>Oxalobacteraceae</taxon>
        <taxon>Noviherbaspirillum</taxon>
    </lineage>
</organism>
<feature type="domain" description="VWFA" evidence="1">
    <location>
        <begin position="36"/>
        <end position="152"/>
    </location>
</feature>
<dbReference type="Proteomes" id="UP001158049">
    <property type="component" value="Unassembled WGS sequence"/>
</dbReference>
<evidence type="ECO:0000259" key="1">
    <source>
        <dbReference type="Pfam" id="PF13519"/>
    </source>
</evidence>
<dbReference type="SUPFAM" id="SSF53300">
    <property type="entry name" value="vWA-like"/>
    <property type="match status" value="1"/>
</dbReference>
<keyword evidence="3" id="KW-1185">Reference proteome</keyword>
<comment type="caution">
    <text evidence="2">The sequence shown here is derived from an EMBL/GenBank/DDBJ whole genome shotgun (WGS) entry which is preliminary data.</text>
</comment>
<dbReference type="InterPro" id="IPR036465">
    <property type="entry name" value="vWFA_dom_sf"/>
</dbReference>
<reference evidence="2 3" key="1">
    <citation type="submission" date="2017-05" db="EMBL/GenBank/DDBJ databases">
        <authorList>
            <person name="Varghese N."/>
            <person name="Submissions S."/>
        </authorList>
    </citation>
    <scope>NUCLEOTIDE SEQUENCE [LARGE SCALE GENOMIC DNA]</scope>
    <source>
        <strain evidence="2 3">DSM 26001</strain>
    </source>
</reference>
<accession>A0ABY1Q7A0</accession>
<evidence type="ECO:0000313" key="3">
    <source>
        <dbReference type="Proteomes" id="UP001158049"/>
    </source>
</evidence>
<dbReference type="RefSeq" id="WP_283442492.1">
    <property type="nucleotide sequence ID" value="NZ_FXUL01000007.1"/>
</dbReference>
<dbReference type="Gene3D" id="3.40.50.410">
    <property type="entry name" value="von Willebrand factor, type A domain"/>
    <property type="match status" value="1"/>
</dbReference>